<dbReference type="AlphaFoldDB" id="A0A9P3GQ03"/>
<evidence type="ECO:0000313" key="4">
    <source>
        <dbReference type="Proteomes" id="UP000703269"/>
    </source>
</evidence>
<proteinExistence type="predicted"/>
<feature type="compositionally biased region" description="Basic and acidic residues" evidence="1">
    <location>
        <begin position="293"/>
        <end position="308"/>
    </location>
</feature>
<feature type="region of interest" description="Disordered" evidence="1">
    <location>
        <begin position="291"/>
        <end position="317"/>
    </location>
</feature>
<dbReference type="Proteomes" id="UP000703269">
    <property type="component" value="Unassembled WGS sequence"/>
</dbReference>
<dbReference type="EMBL" id="BPQB01000108">
    <property type="protein sequence ID" value="GJE99412.1"/>
    <property type="molecule type" value="Genomic_DNA"/>
</dbReference>
<feature type="region of interest" description="Disordered" evidence="1">
    <location>
        <begin position="181"/>
        <end position="228"/>
    </location>
</feature>
<protein>
    <submittedName>
        <fullName evidence="3">Ribonuclease 3 domain-containing protein</fullName>
    </submittedName>
</protein>
<dbReference type="PROSITE" id="PS50142">
    <property type="entry name" value="RNASE_3_2"/>
    <property type="match status" value="1"/>
</dbReference>
<evidence type="ECO:0000256" key="1">
    <source>
        <dbReference type="SAM" id="MobiDB-lite"/>
    </source>
</evidence>
<evidence type="ECO:0000259" key="2">
    <source>
        <dbReference type="PROSITE" id="PS50142"/>
    </source>
</evidence>
<dbReference type="InterPro" id="IPR000999">
    <property type="entry name" value="RNase_III_dom"/>
</dbReference>
<feature type="domain" description="RNase III" evidence="2">
    <location>
        <begin position="42"/>
        <end position="155"/>
    </location>
</feature>
<dbReference type="InterPro" id="IPR036389">
    <property type="entry name" value="RNase_III_sf"/>
</dbReference>
<evidence type="ECO:0000313" key="3">
    <source>
        <dbReference type="EMBL" id="GJE99412.1"/>
    </source>
</evidence>
<dbReference type="GO" id="GO:0004525">
    <property type="term" value="F:ribonuclease III activity"/>
    <property type="evidence" value="ECO:0007669"/>
    <property type="project" value="InterPro"/>
</dbReference>
<organism evidence="3 4">
    <name type="scientific">Phanerochaete sordida</name>
    <dbReference type="NCBI Taxonomy" id="48140"/>
    <lineage>
        <taxon>Eukaryota</taxon>
        <taxon>Fungi</taxon>
        <taxon>Dikarya</taxon>
        <taxon>Basidiomycota</taxon>
        <taxon>Agaricomycotina</taxon>
        <taxon>Agaricomycetes</taxon>
        <taxon>Polyporales</taxon>
        <taxon>Phanerochaetaceae</taxon>
        <taxon>Phanerochaete</taxon>
    </lineage>
</organism>
<dbReference type="SUPFAM" id="SSF69065">
    <property type="entry name" value="RNase III domain-like"/>
    <property type="match status" value="1"/>
</dbReference>
<keyword evidence="4" id="KW-1185">Reference proteome</keyword>
<name>A0A9P3GQ03_9APHY</name>
<gene>
    <name evidence="3" type="ORF">PsYK624_156710</name>
</gene>
<dbReference type="Gene3D" id="1.10.1520.10">
    <property type="entry name" value="Ribonuclease III domain"/>
    <property type="match status" value="1"/>
</dbReference>
<dbReference type="OrthoDB" id="2392202at2759"/>
<dbReference type="GO" id="GO:0006396">
    <property type="term" value="P:RNA processing"/>
    <property type="evidence" value="ECO:0007669"/>
    <property type="project" value="InterPro"/>
</dbReference>
<sequence>MTADDINKARFEWIKKAMFDFIEDSPTRLQCVPLSDDGWRVFSTSSDAQKVANEVHEAAGDAYLNGLAADVIYETFPDGNTSMYTSIHSVAKSNVVFSKMAEHADLTPFAADVQWTLNGLTFGLGQDAPHKDKKEAKPTGDAFETATSMYVEEAGMDKFEAWGKALFSGPIRAGGAAYKSFDANRSDQPPPSPSKMRPAGATKTQPKHQAKGKRTRTTRNSDPKGSLHKVVHQVKAVPYRPLKGPSPFDSQPLERDVDNELEEAEVVKMLTEWDEEDLSIELFSPVYIDETAPLDKGKGKAEYEEKRSSKPLVARNT</sequence>
<accession>A0A9P3GQ03</accession>
<feature type="compositionally biased region" description="Basic residues" evidence="1">
    <location>
        <begin position="205"/>
        <end position="217"/>
    </location>
</feature>
<reference evidence="3 4" key="1">
    <citation type="submission" date="2021-08" db="EMBL/GenBank/DDBJ databases">
        <title>Draft Genome Sequence of Phanerochaete sordida strain YK-624.</title>
        <authorList>
            <person name="Mori T."/>
            <person name="Dohra H."/>
            <person name="Suzuki T."/>
            <person name="Kawagishi H."/>
            <person name="Hirai H."/>
        </authorList>
    </citation>
    <scope>NUCLEOTIDE SEQUENCE [LARGE SCALE GENOMIC DNA]</scope>
    <source>
        <strain evidence="3 4">YK-624</strain>
    </source>
</reference>
<comment type="caution">
    <text evidence="3">The sequence shown here is derived from an EMBL/GenBank/DDBJ whole genome shotgun (WGS) entry which is preliminary data.</text>
</comment>